<comment type="caution">
    <text evidence="1">The sequence shown here is derived from an EMBL/GenBank/DDBJ whole genome shotgun (WGS) entry which is preliminary data.</text>
</comment>
<dbReference type="InterPro" id="IPR013783">
    <property type="entry name" value="Ig-like_fold"/>
</dbReference>
<gene>
    <name evidence="1" type="ORF">WMY93_012840</name>
</gene>
<organism evidence="1 2">
    <name type="scientific">Mugilogobius chulae</name>
    <name type="common">yellowstripe goby</name>
    <dbReference type="NCBI Taxonomy" id="88201"/>
    <lineage>
        <taxon>Eukaryota</taxon>
        <taxon>Metazoa</taxon>
        <taxon>Chordata</taxon>
        <taxon>Craniata</taxon>
        <taxon>Vertebrata</taxon>
        <taxon>Euteleostomi</taxon>
        <taxon>Actinopterygii</taxon>
        <taxon>Neopterygii</taxon>
        <taxon>Teleostei</taxon>
        <taxon>Neoteleostei</taxon>
        <taxon>Acanthomorphata</taxon>
        <taxon>Gobiaria</taxon>
        <taxon>Gobiiformes</taxon>
        <taxon>Gobioidei</taxon>
        <taxon>Gobiidae</taxon>
        <taxon>Gobionellinae</taxon>
        <taxon>Mugilogobius</taxon>
    </lineage>
</organism>
<evidence type="ECO:0000313" key="2">
    <source>
        <dbReference type="Proteomes" id="UP001460270"/>
    </source>
</evidence>
<reference evidence="2" key="1">
    <citation type="submission" date="2024-04" db="EMBL/GenBank/DDBJ databases">
        <title>Salinicola lusitanus LLJ914,a marine bacterium isolated from the Okinawa Trough.</title>
        <authorList>
            <person name="Li J."/>
        </authorList>
    </citation>
    <scope>NUCLEOTIDE SEQUENCE [LARGE SCALE GENOMIC DNA]</scope>
</reference>
<dbReference type="Proteomes" id="UP001460270">
    <property type="component" value="Unassembled WGS sequence"/>
</dbReference>
<proteinExistence type="predicted"/>
<dbReference type="InterPro" id="IPR036179">
    <property type="entry name" value="Ig-like_dom_sf"/>
</dbReference>
<name>A0AAW0P4E2_9GOBI</name>
<dbReference type="SUPFAM" id="SSF48726">
    <property type="entry name" value="Immunoglobulin"/>
    <property type="match status" value="1"/>
</dbReference>
<protein>
    <submittedName>
        <fullName evidence="1">Uncharacterized protein</fullName>
    </submittedName>
</protein>
<evidence type="ECO:0000313" key="1">
    <source>
        <dbReference type="EMBL" id="KAK7912629.1"/>
    </source>
</evidence>
<sequence length="137" mass="14768">MLCSDMLVTKRFSAAGYGRAGPAISASVGETVDLSFNPGECLRSRTWAIVTPGEHPAVLDVFACRNNVSLPSSDRVKAQCPAEEGQNIILQIFPVELSDSGKYCLEYKGKTCSCVHLVVQNISSDDQTIKTKGKIQT</sequence>
<dbReference type="Gene3D" id="2.60.40.10">
    <property type="entry name" value="Immunoglobulins"/>
    <property type="match status" value="1"/>
</dbReference>
<dbReference type="AlphaFoldDB" id="A0AAW0P4E2"/>
<accession>A0AAW0P4E2</accession>
<keyword evidence="2" id="KW-1185">Reference proteome</keyword>
<dbReference type="EMBL" id="JBBPFD010000009">
    <property type="protein sequence ID" value="KAK7912629.1"/>
    <property type="molecule type" value="Genomic_DNA"/>
</dbReference>